<comment type="caution">
    <text evidence="1">The sequence shown here is derived from an EMBL/GenBank/DDBJ whole genome shotgun (WGS) entry which is preliminary data.</text>
</comment>
<dbReference type="EMBL" id="SRLO01000674">
    <property type="protein sequence ID" value="TNN48997.1"/>
    <property type="molecule type" value="Genomic_DNA"/>
</dbReference>
<protein>
    <submittedName>
        <fullName evidence="1">Uncharacterized protein</fullName>
    </submittedName>
</protein>
<accession>A0A4Z2G5Z9</accession>
<reference evidence="1 2" key="1">
    <citation type="submission" date="2019-03" db="EMBL/GenBank/DDBJ databases">
        <title>First draft genome of Liparis tanakae, snailfish: a comprehensive survey of snailfish specific genes.</title>
        <authorList>
            <person name="Kim W."/>
            <person name="Song I."/>
            <person name="Jeong J.-H."/>
            <person name="Kim D."/>
            <person name="Kim S."/>
            <person name="Ryu S."/>
            <person name="Song J.Y."/>
            <person name="Lee S.K."/>
        </authorList>
    </citation>
    <scope>NUCLEOTIDE SEQUENCE [LARGE SCALE GENOMIC DNA]</scope>
    <source>
        <tissue evidence="1">Muscle</tissue>
    </source>
</reference>
<dbReference type="Proteomes" id="UP000314294">
    <property type="component" value="Unassembled WGS sequence"/>
</dbReference>
<keyword evidence="2" id="KW-1185">Reference proteome</keyword>
<organism evidence="1 2">
    <name type="scientific">Liparis tanakae</name>
    <name type="common">Tanaka's snailfish</name>
    <dbReference type="NCBI Taxonomy" id="230148"/>
    <lineage>
        <taxon>Eukaryota</taxon>
        <taxon>Metazoa</taxon>
        <taxon>Chordata</taxon>
        <taxon>Craniata</taxon>
        <taxon>Vertebrata</taxon>
        <taxon>Euteleostomi</taxon>
        <taxon>Actinopterygii</taxon>
        <taxon>Neopterygii</taxon>
        <taxon>Teleostei</taxon>
        <taxon>Neoteleostei</taxon>
        <taxon>Acanthomorphata</taxon>
        <taxon>Eupercaria</taxon>
        <taxon>Perciformes</taxon>
        <taxon>Cottioidei</taxon>
        <taxon>Cottales</taxon>
        <taxon>Liparidae</taxon>
        <taxon>Liparis</taxon>
    </lineage>
</organism>
<sequence>MQLIDAAPHHLLTGPHGVSDLRYRSDDSVAQWTPHAARRPAEAFFYRLSVENGTAVLSGRVADPELRLPRLEEGAALALEVWEQCGARWESERARLWLQGAEASAGFRMRAAGPGLDEELQSDLSLRGLTMLLPWSLPEELQAGEPRAQILKIYEEKVRKGLVHRPCSPTRLS</sequence>
<proteinExistence type="predicted"/>
<dbReference type="AlphaFoldDB" id="A0A4Z2G5Z9"/>
<evidence type="ECO:0000313" key="1">
    <source>
        <dbReference type="EMBL" id="TNN48997.1"/>
    </source>
</evidence>
<gene>
    <name evidence="1" type="ORF">EYF80_040824</name>
</gene>
<name>A0A4Z2G5Z9_9TELE</name>
<evidence type="ECO:0000313" key="2">
    <source>
        <dbReference type="Proteomes" id="UP000314294"/>
    </source>
</evidence>